<gene>
    <name evidence="1" type="ORF">PI95_017415</name>
</gene>
<proteinExistence type="predicted"/>
<name>A0A846HBY5_9CYAN</name>
<organism evidence="1 2">
    <name type="scientific">Hassallia byssoidea VB512170</name>
    <dbReference type="NCBI Taxonomy" id="1304833"/>
    <lineage>
        <taxon>Bacteria</taxon>
        <taxon>Bacillati</taxon>
        <taxon>Cyanobacteriota</taxon>
        <taxon>Cyanophyceae</taxon>
        <taxon>Nostocales</taxon>
        <taxon>Tolypothrichaceae</taxon>
        <taxon>Hassallia</taxon>
    </lineage>
</organism>
<evidence type="ECO:0000313" key="1">
    <source>
        <dbReference type="EMBL" id="NEU74289.1"/>
    </source>
</evidence>
<dbReference type="Proteomes" id="UP000031549">
    <property type="component" value="Unassembled WGS sequence"/>
</dbReference>
<comment type="caution">
    <text evidence="1">The sequence shown here is derived from an EMBL/GenBank/DDBJ whole genome shotgun (WGS) entry which is preliminary data.</text>
</comment>
<protein>
    <submittedName>
        <fullName evidence="1">Uncharacterized protein</fullName>
    </submittedName>
</protein>
<keyword evidence="2" id="KW-1185">Reference proteome</keyword>
<dbReference type="AlphaFoldDB" id="A0A846HBY5"/>
<accession>A0A846HBY5</accession>
<evidence type="ECO:0000313" key="2">
    <source>
        <dbReference type="Proteomes" id="UP000031549"/>
    </source>
</evidence>
<dbReference type="EMBL" id="JTCM02000038">
    <property type="protein sequence ID" value="NEU74289.1"/>
    <property type="molecule type" value="Genomic_DNA"/>
</dbReference>
<dbReference type="Pfam" id="PF14218">
    <property type="entry name" value="COP23"/>
    <property type="match status" value="1"/>
</dbReference>
<reference evidence="1 2" key="1">
    <citation type="journal article" date="2015" name="Genome Announc.">
        <title>Draft Genome Sequence of Cyanobacterium Hassallia byssoidea Strain VB512170, Isolated from Monuments in India.</title>
        <authorList>
            <person name="Singh D."/>
            <person name="Chandrababunaidu M.M."/>
            <person name="Panda A."/>
            <person name="Sen D."/>
            <person name="Bhattacharyya S."/>
            <person name="Adhikary S.P."/>
            <person name="Tripathy S."/>
        </authorList>
    </citation>
    <scope>NUCLEOTIDE SEQUENCE [LARGE SCALE GENOMIC DNA]</scope>
    <source>
        <strain evidence="1 2">VB512170</strain>
    </source>
</reference>
<sequence length="88" mass="9719">MVSARFQRYYDNGSLFITSRDNFNGYPVLCIANRKRIPCTSENILVTLKPGSDTGATLKQIIDFRRGVAASPVNLSGCQAITYDQGEI</sequence>
<dbReference type="InterPro" id="IPR025478">
    <property type="entry name" value="COP23"/>
</dbReference>